<reference evidence="2 3" key="1">
    <citation type="journal article" date="2018" name="Nat. Ecol. Evol.">
        <title>Pezizomycetes genomes reveal the molecular basis of ectomycorrhizal truffle lifestyle.</title>
        <authorList>
            <person name="Murat C."/>
            <person name="Payen T."/>
            <person name="Noel B."/>
            <person name="Kuo A."/>
            <person name="Morin E."/>
            <person name="Chen J."/>
            <person name="Kohler A."/>
            <person name="Krizsan K."/>
            <person name="Balestrini R."/>
            <person name="Da Silva C."/>
            <person name="Montanini B."/>
            <person name="Hainaut M."/>
            <person name="Levati E."/>
            <person name="Barry K.W."/>
            <person name="Belfiori B."/>
            <person name="Cichocki N."/>
            <person name="Clum A."/>
            <person name="Dockter R.B."/>
            <person name="Fauchery L."/>
            <person name="Guy J."/>
            <person name="Iotti M."/>
            <person name="Le Tacon F."/>
            <person name="Lindquist E.A."/>
            <person name="Lipzen A."/>
            <person name="Malagnac F."/>
            <person name="Mello A."/>
            <person name="Molinier V."/>
            <person name="Miyauchi S."/>
            <person name="Poulain J."/>
            <person name="Riccioni C."/>
            <person name="Rubini A."/>
            <person name="Sitrit Y."/>
            <person name="Splivallo R."/>
            <person name="Traeger S."/>
            <person name="Wang M."/>
            <person name="Zifcakova L."/>
            <person name="Wipf D."/>
            <person name="Zambonelli A."/>
            <person name="Paolocci F."/>
            <person name="Nowrousian M."/>
            <person name="Ottonello S."/>
            <person name="Baldrian P."/>
            <person name="Spatafora J.W."/>
            <person name="Henrissat B."/>
            <person name="Nagy L.G."/>
            <person name="Aury J.M."/>
            <person name="Wincker P."/>
            <person name="Grigoriev I.V."/>
            <person name="Bonfante P."/>
            <person name="Martin F.M."/>
        </authorList>
    </citation>
    <scope>NUCLEOTIDE SEQUENCE [LARGE SCALE GENOMIC DNA]</scope>
    <source>
        <strain evidence="2 3">ATCC MYA-4762</strain>
    </source>
</reference>
<keyword evidence="1" id="KW-0175">Coiled coil</keyword>
<dbReference type="EMBL" id="ML121749">
    <property type="protein sequence ID" value="RPB18021.1"/>
    <property type="molecule type" value="Genomic_DNA"/>
</dbReference>
<evidence type="ECO:0000256" key="1">
    <source>
        <dbReference type="SAM" id="Coils"/>
    </source>
</evidence>
<dbReference type="InParanoid" id="A0A3N4LBK4"/>
<proteinExistence type="predicted"/>
<gene>
    <name evidence="2" type="ORF">L211DRAFT_854567</name>
</gene>
<sequence>MVYSGFSSFSFSSPDGLPGISTRVRNFFKDDKETINEEPECPGDILIEDTCIHDKPSGGCNICEEEKITDEEPTEIEEEYQEFHAEIDKQKKQVERAAEDKEKAQRRISEIYLQIKEIIQEEIEFAQSQIFQATNQSQADGIIKELTDKIKELKEILARNKLITDGVNADLANKSQKLNSLKAKLTAQTIKSETKEIQQLETEIAELSKSKKQLEEHSEYLTKELVEINTLLLEEANKKPLESNEAKAERIKQLELGLKQRTASQFKRFNQEVLNNDEEINKLLEE</sequence>
<organism evidence="2 3">
    <name type="scientific">Terfezia boudieri ATCC MYA-4762</name>
    <dbReference type="NCBI Taxonomy" id="1051890"/>
    <lineage>
        <taxon>Eukaryota</taxon>
        <taxon>Fungi</taxon>
        <taxon>Dikarya</taxon>
        <taxon>Ascomycota</taxon>
        <taxon>Pezizomycotina</taxon>
        <taxon>Pezizomycetes</taxon>
        <taxon>Pezizales</taxon>
        <taxon>Pezizaceae</taxon>
        <taxon>Terfezia</taxon>
    </lineage>
</organism>
<keyword evidence="3" id="KW-1185">Reference proteome</keyword>
<protein>
    <submittedName>
        <fullName evidence="2">Uncharacterized protein</fullName>
    </submittedName>
</protein>
<feature type="coiled-coil region" evidence="1">
    <location>
        <begin position="80"/>
        <end position="224"/>
    </location>
</feature>
<dbReference type="AlphaFoldDB" id="A0A3N4LBK4"/>
<dbReference type="Proteomes" id="UP000267821">
    <property type="component" value="Unassembled WGS sequence"/>
</dbReference>
<evidence type="ECO:0000313" key="2">
    <source>
        <dbReference type="EMBL" id="RPB18021.1"/>
    </source>
</evidence>
<name>A0A3N4LBK4_9PEZI</name>
<accession>A0A3N4LBK4</accession>
<evidence type="ECO:0000313" key="3">
    <source>
        <dbReference type="Proteomes" id="UP000267821"/>
    </source>
</evidence>